<feature type="domain" description="DUF1214" evidence="1">
    <location>
        <begin position="318"/>
        <end position="428"/>
    </location>
</feature>
<dbReference type="InterPro" id="IPR010679">
    <property type="entry name" value="DUF1254"/>
</dbReference>
<evidence type="ECO:0000259" key="1">
    <source>
        <dbReference type="Pfam" id="PF06742"/>
    </source>
</evidence>
<dbReference type="PANTHER" id="PTHR36509">
    <property type="entry name" value="BLL3101 PROTEIN"/>
    <property type="match status" value="1"/>
</dbReference>
<dbReference type="InterPro" id="IPR010621">
    <property type="entry name" value="DUF1214"/>
</dbReference>
<evidence type="ECO:0000313" key="4">
    <source>
        <dbReference type="Proteomes" id="UP000324324"/>
    </source>
</evidence>
<dbReference type="PANTHER" id="PTHR36509:SF2">
    <property type="entry name" value="BLL3101 PROTEIN"/>
    <property type="match status" value="1"/>
</dbReference>
<name>A0A5M8AB46_9BURK</name>
<evidence type="ECO:0000259" key="2">
    <source>
        <dbReference type="Pfam" id="PF06863"/>
    </source>
</evidence>
<dbReference type="InterPro" id="IPR037050">
    <property type="entry name" value="DUF1254_sf"/>
</dbReference>
<reference evidence="3 4" key="1">
    <citation type="submission" date="2019-09" db="EMBL/GenBank/DDBJ databases">
        <title>Isolation of a novel species in the genus Cupriavidus from patients with sepsis using whole genome sequencing.</title>
        <authorList>
            <person name="Kweon O.J."/>
            <person name="Lee M.-K."/>
        </authorList>
    </citation>
    <scope>NUCLEOTIDE SEQUENCE [LARGE SCALE GENOMIC DNA]</scope>
    <source>
        <strain evidence="3 4">MKL-01</strain>
    </source>
</reference>
<dbReference type="Gene3D" id="2.60.120.600">
    <property type="entry name" value="Domain of unknown function DUF1214, C-terminal domain"/>
    <property type="match status" value="1"/>
</dbReference>
<dbReference type="InterPro" id="IPR037049">
    <property type="entry name" value="DUF1214_C_sf"/>
</dbReference>
<keyword evidence="4" id="KW-1185">Reference proteome</keyword>
<proteinExistence type="predicted"/>
<dbReference type="SUPFAM" id="SSF160935">
    <property type="entry name" value="VPA0735-like"/>
    <property type="match status" value="1"/>
</dbReference>
<feature type="domain" description="DUF1254" evidence="2">
    <location>
        <begin position="46"/>
        <end position="176"/>
    </location>
</feature>
<dbReference type="Pfam" id="PF06742">
    <property type="entry name" value="DUF1214"/>
    <property type="match status" value="1"/>
</dbReference>
<organism evidence="3 4">
    <name type="scientific">Cupriavidus cauae</name>
    <dbReference type="NCBI Taxonomy" id="2608999"/>
    <lineage>
        <taxon>Bacteria</taxon>
        <taxon>Pseudomonadati</taxon>
        <taxon>Pseudomonadota</taxon>
        <taxon>Betaproteobacteria</taxon>
        <taxon>Burkholderiales</taxon>
        <taxon>Burkholderiaceae</taxon>
        <taxon>Cupriavidus</taxon>
    </lineage>
</organism>
<protein>
    <submittedName>
        <fullName evidence="3">DUF1254 domain-containing protein</fullName>
    </submittedName>
</protein>
<gene>
    <name evidence="3" type="ORF">F1599_16345</name>
</gene>
<dbReference type="Pfam" id="PF06863">
    <property type="entry name" value="DUF1254"/>
    <property type="match status" value="1"/>
</dbReference>
<dbReference type="EMBL" id="VWRN01000045">
    <property type="protein sequence ID" value="KAA6121017.1"/>
    <property type="molecule type" value="Genomic_DNA"/>
</dbReference>
<evidence type="ECO:0000313" key="3">
    <source>
        <dbReference type="EMBL" id="KAA6121017.1"/>
    </source>
</evidence>
<dbReference type="Proteomes" id="UP000324324">
    <property type="component" value="Unassembled WGS sequence"/>
</dbReference>
<dbReference type="Gene3D" id="2.60.40.1610">
    <property type="entry name" value="Domain of unknown function DUF1254"/>
    <property type="match status" value="1"/>
</dbReference>
<dbReference type="AlphaFoldDB" id="A0A5M8AB46"/>
<comment type="caution">
    <text evidence="3">The sequence shown here is derived from an EMBL/GenBank/DDBJ whole genome shotgun (WGS) entry which is preliminary data.</text>
</comment>
<accession>A0A5M8AB46</accession>
<sequence>MENTTTDPALAARLREAFIYTFPVHDLAQVRWQITQNPQNRNRVPVNGLLHYRRLLDHRARTVTQPNNDTLYSLSYLALHGGPMLLRLPDMGERYYSVALLDIFTNNFACIGNRTTGSEAAEFLLAGPDWSGDAPAGARLIRCPSNDVWLLARLLVDGEHDLPAVHALQDAIRLEPVGSRVGTQVGSQEGPQDTGGSGLLETVPDEADPACYLDLVNEVLGRNPVPDDERELVASFAEVGIRPGHRHAYGDLPTPIQQAWRAMLPALRKELARTPGFGNGSESGPWQSGPDHLGNFGKDYTYRAHVSLIGLGALERAEAIYATCVNDSAGERLDGARAYRLHIPPAMPVDAFWSLSMYEFAPDGRRFFTENPIGRYTIGDRTPGLLVNADGSIDLWLQHARPEPAREANWLPAPAGRFSLTLRYYHPREALLSRRFQQPAPEPIET</sequence>